<reference evidence="1 2" key="1">
    <citation type="submission" date="2018-08" db="EMBL/GenBank/DDBJ databases">
        <title>Genomic Encyclopedia of Archaeal and Bacterial Type Strains, Phase II (KMG-II): from individual species to whole genera.</title>
        <authorList>
            <person name="Goeker M."/>
        </authorList>
    </citation>
    <scope>NUCLEOTIDE SEQUENCE [LARGE SCALE GENOMIC DNA]</scope>
    <source>
        <strain evidence="1 2">DSM 15986</strain>
    </source>
</reference>
<accession>A0A3E0DBD4</accession>
<dbReference type="EMBL" id="QUNF01000032">
    <property type="protein sequence ID" value="REG79395.1"/>
    <property type="molecule type" value="Genomic_DNA"/>
</dbReference>
<proteinExistence type="predicted"/>
<dbReference type="RefSeq" id="WP_169714475.1">
    <property type="nucleotide sequence ID" value="NZ_MSSW01000071.1"/>
</dbReference>
<evidence type="ECO:0000313" key="2">
    <source>
        <dbReference type="Proteomes" id="UP000256405"/>
    </source>
</evidence>
<protein>
    <submittedName>
        <fullName evidence="1">Uncharacterized protein</fullName>
    </submittedName>
</protein>
<organism evidence="1 2">
    <name type="scientific">Algoriphagus antarcticus</name>
    <dbReference type="NCBI Taxonomy" id="238540"/>
    <lineage>
        <taxon>Bacteria</taxon>
        <taxon>Pseudomonadati</taxon>
        <taxon>Bacteroidota</taxon>
        <taxon>Cytophagia</taxon>
        <taxon>Cytophagales</taxon>
        <taxon>Cyclobacteriaceae</taxon>
        <taxon>Algoriphagus</taxon>
    </lineage>
</organism>
<evidence type="ECO:0000313" key="1">
    <source>
        <dbReference type="EMBL" id="REG79395.1"/>
    </source>
</evidence>
<dbReference type="AlphaFoldDB" id="A0A3E0DBD4"/>
<comment type="caution">
    <text evidence="1">The sequence shown here is derived from an EMBL/GenBank/DDBJ whole genome shotgun (WGS) entry which is preliminary data.</text>
</comment>
<dbReference type="Proteomes" id="UP000256405">
    <property type="component" value="Unassembled WGS sequence"/>
</dbReference>
<sequence>MMKKACLLAHLLSLLKYYSCNKQGKSKYECLLMKLDSNIAGTDFTNQPVEAHEYNII</sequence>
<keyword evidence="2" id="KW-1185">Reference proteome</keyword>
<name>A0A3E0DBD4_9BACT</name>
<gene>
    <name evidence="1" type="ORF">C8N25_13225</name>
</gene>